<dbReference type="Gene3D" id="3.30.40.10">
    <property type="entry name" value="Zinc/RING finger domain, C3HC4 (zinc finger)"/>
    <property type="match status" value="1"/>
</dbReference>
<protein>
    <recommendedName>
        <fullName evidence="5">RING-type domain-containing protein</fullName>
    </recommendedName>
</protein>
<evidence type="ECO:0000313" key="6">
    <source>
        <dbReference type="EMBL" id="GMR32832.1"/>
    </source>
</evidence>
<organism evidence="6 7">
    <name type="scientific">Pristionchus mayeri</name>
    <dbReference type="NCBI Taxonomy" id="1317129"/>
    <lineage>
        <taxon>Eukaryota</taxon>
        <taxon>Metazoa</taxon>
        <taxon>Ecdysozoa</taxon>
        <taxon>Nematoda</taxon>
        <taxon>Chromadorea</taxon>
        <taxon>Rhabditida</taxon>
        <taxon>Rhabditina</taxon>
        <taxon>Diplogasteromorpha</taxon>
        <taxon>Diplogasteroidea</taxon>
        <taxon>Neodiplogasteridae</taxon>
        <taxon>Pristionchus</taxon>
    </lineage>
</organism>
<dbReference type="GO" id="GO:0008270">
    <property type="term" value="F:zinc ion binding"/>
    <property type="evidence" value="ECO:0007669"/>
    <property type="project" value="UniProtKB-KW"/>
</dbReference>
<evidence type="ECO:0000256" key="2">
    <source>
        <dbReference type="ARBA" id="ARBA00022833"/>
    </source>
</evidence>
<name>A0AAN4Z7M3_9BILA</name>
<dbReference type="PROSITE" id="PS50089">
    <property type="entry name" value="ZF_RING_2"/>
    <property type="match status" value="1"/>
</dbReference>
<feature type="region of interest" description="Disordered" evidence="4">
    <location>
        <begin position="192"/>
        <end position="215"/>
    </location>
</feature>
<dbReference type="Proteomes" id="UP001328107">
    <property type="component" value="Unassembled WGS sequence"/>
</dbReference>
<evidence type="ECO:0000256" key="3">
    <source>
        <dbReference type="PROSITE-ProRule" id="PRU00175"/>
    </source>
</evidence>
<evidence type="ECO:0000256" key="4">
    <source>
        <dbReference type="SAM" id="MobiDB-lite"/>
    </source>
</evidence>
<dbReference type="InterPro" id="IPR001841">
    <property type="entry name" value="Znf_RING"/>
</dbReference>
<reference evidence="7" key="1">
    <citation type="submission" date="2022-10" db="EMBL/GenBank/DDBJ databases">
        <title>Genome assembly of Pristionchus species.</title>
        <authorList>
            <person name="Yoshida K."/>
            <person name="Sommer R.J."/>
        </authorList>
    </citation>
    <scope>NUCLEOTIDE SEQUENCE [LARGE SCALE GENOMIC DNA]</scope>
    <source>
        <strain evidence="7">RS5460</strain>
    </source>
</reference>
<proteinExistence type="predicted"/>
<dbReference type="AlphaFoldDB" id="A0AAN4Z7M3"/>
<gene>
    <name evidence="6" type="ORF">PMAYCL1PPCAC_03027</name>
</gene>
<evidence type="ECO:0000256" key="1">
    <source>
        <dbReference type="ARBA" id="ARBA00022771"/>
    </source>
</evidence>
<keyword evidence="1 3" id="KW-0479">Metal-binding</keyword>
<evidence type="ECO:0000313" key="7">
    <source>
        <dbReference type="Proteomes" id="UP001328107"/>
    </source>
</evidence>
<evidence type="ECO:0000259" key="5">
    <source>
        <dbReference type="PROSITE" id="PS50089"/>
    </source>
</evidence>
<comment type="caution">
    <text evidence="6">The sequence shown here is derived from an EMBL/GenBank/DDBJ whole genome shotgun (WGS) entry which is preliminary data.</text>
</comment>
<keyword evidence="2" id="KW-0862">Zinc</keyword>
<accession>A0AAN4Z7M3</accession>
<dbReference type="EMBL" id="BTRK01000001">
    <property type="protein sequence ID" value="GMR32832.1"/>
    <property type="molecule type" value="Genomic_DNA"/>
</dbReference>
<feature type="domain" description="RING-type" evidence="5">
    <location>
        <begin position="227"/>
        <end position="266"/>
    </location>
</feature>
<feature type="region of interest" description="Disordered" evidence="4">
    <location>
        <begin position="1"/>
        <end position="65"/>
    </location>
</feature>
<keyword evidence="7" id="KW-1185">Reference proteome</keyword>
<dbReference type="InterPro" id="IPR013083">
    <property type="entry name" value="Znf_RING/FYVE/PHD"/>
</dbReference>
<feature type="non-terminal residue" evidence="6">
    <location>
        <position position="1"/>
    </location>
</feature>
<dbReference type="SUPFAM" id="SSF57850">
    <property type="entry name" value="RING/U-box"/>
    <property type="match status" value="1"/>
</dbReference>
<keyword evidence="1 3" id="KW-0863">Zinc-finger</keyword>
<sequence>VGKMPRLIRPTTAGGHSGRNKKPRTDRSDANSSDSEEEELPRRSARIAAKKEEAKVAAPVATPRPKKVAVRKETLQQYWQRKQGELDRLVADFYVRMDGLYLPNTHTLEVLNERWHVALMLIQDIEEAERSYITVNTDAVRRALEDCNAIEDDIAVEIHRKTELARRREIRRRKKEEKEMRRRILEEVRRKAAEETRGGGAAAMSEEEKEARKRERDRLNEEIGKECRICLDEKSDPVGCILCKAIIGCRACVLDWLKESMKCPLCAREVTLDEIKSEAEMEKEAKEDEN</sequence>